<reference evidence="12 13" key="1">
    <citation type="submission" date="2017-02" db="EMBL/GenBank/DDBJ databases">
        <title>Whole genome sequencing of Metallibacterium scheffleri DSM 24874 (T).</title>
        <authorList>
            <person name="Kumar S."/>
            <person name="Patil P."/>
            <person name="Patil P.B."/>
        </authorList>
    </citation>
    <scope>NUCLEOTIDE SEQUENCE [LARGE SCALE GENOMIC DNA]</scope>
    <source>
        <strain evidence="12 13">DSM 24874</strain>
    </source>
</reference>
<name>A0A4S3KQZ1_9GAMM</name>
<evidence type="ECO:0000313" key="12">
    <source>
        <dbReference type="EMBL" id="THD10878.1"/>
    </source>
</evidence>
<keyword evidence="7 9" id="KW-0408">Iron</keyword>
<dbReference type="InterPro" id="IPR024167">
    <property type="entry name" value="Cytochrome_c4-like"/>
</dbReference>
<dbReference type="InterPro" id="IPR036909">
    <property type="entry name" value="Cyt_c-like_dom_sf"/>
</dbReference>
<feature type="binding site" description="axial binding residue" evidence="9">
    <location>
        <position position="43"/>
    </location>
    <ligand>
        <name>heme c</name>
        <dbReference type="ChEBI" id="CHEBI:61717"/>
        <label>1</label>
    </ligand>
    <ligandPart>
        <name>Fe</name>
        <dbReference type="ChEBI" id="CHEBI:18248"/>
    </ligandPart>
</feature>
<proteinExistence type="predicted"/>
<keyword evidence="3 8" id="KW-0349">Heme</keyword>
<dbReference type="STRING" id="993689.GCA_002077135_00432"/>
<feature type="binding site" description="axial binding residue" evidence="9">
    <location>
        <position position="139"/>
    </location>
    <ligand>
        <name>heme c</name>
        <dbReference type="ChEBI" id="CHEBI:61717"/>
        <label>2</label>
    </ligand>
    <ligandPart>
        <name>Fe</name>
        <dbReference type="ChEBI" id="CHEBI:18248"/>
    </ligandPart>
</feature>
<sequence>MKLGSMMILGAILIAAGAHAEGAMPAGTVAAGKAKSAICAACHGMDGNSTDPQYPKLAGQQASYIYRQLVLFKTGVRQNPIMLGMAMPLSNQDMADLAAYFSAQKIITGVADPKAVAVGQAVYRGGDRASGVPACMACHGPDGRGNPGAVYPHLAGQHTTYLRTVLTAWHDGTTWGKTTHAEIMPTIARRLTAAQIADVASYIAGLHTATPIVPTQPTVNNAAFATNPPQQ</sequence>
<evidence type="ECO:0000256" key="4">
    <source>
        <dbReference type="ARBA" id="ARBA00022723"/>
    </source>
</evidence>
<comment type="caution">
    <text evidence="12">The sequence shown here is derived from an EMBL/GenBank/DDBJ whole genome shotgun (WGS) entry which is preliminary data.</text>
</comment>
<feature type="binding site" description="covalent" evidence="8">
    <location>
        <position position="42"/>
    </location>
    <ligand>
        <name>heme c</name>
        <dbReference type="ChEBI" id="CHEBI:61717"/>
        <label>1</label>
    </ligand>
</feature>
<feature type="domain" description="Cytochrome c" evidence="11">
    <location>
        <begin position="27"/>
        <end position="105"/>
    </location>
</feature>
<keyword evidence="6" id="KW-0249">Electron transport</keyword>
<keyword evidence="13" id="KW-1185">Reference proteome</keyword>
<evidence type="ECO:0000256" key="3">
    <source>
        <dbReference type="ARBA" id="ARBA00022617"/>
    </source>
</evidence>
<feature type="binding site" description="covalent" evidence="8">
    <location>
        <position position="39"/>
    </location>
    <ligand>
        <name>heme c</name>
        <dbReference type="ChEBI" id="CHEBI:61717"/>
        <label>1</label>
    </ligand>
</feature>
<gene>
    <name evidence="12" type="ORF">B1806_06515</name>
</gene>
<dbReference type="GO" id="GO:0009055">
    <property type="term" value="F:electron transfer activity"/>
    <property type="evidence" value="ECO:0007669"/>
    <property type="project" value="InterPro"/>
</dbReference>
<dbReference type="GO" id="GO:0042597">
    <property type="term" value="C:periplasmic space"/>
    <property type="evidence" value="ECO:0007669"/>
    <property type="project" value="UniProtKB-SubCell"/>
</dbReference>
<evidence type="ECO:0000256" key="5">
    <source>
        <dbReference type="ARBA" id="ARBA00022764"/>
    </source>
</evidence>
<feature type="domain" description="Cytochrome c" evidence="11">
    <location>
        <begin position="114"/>
        <end position="207"/>
    </location>
</feature>
<dbReference type="Pfam" id="PF00034">
    <property type="entry name" value="Cytochrom_C"/>
    <property type="match status" value="2"/>
</dbReference>
<dbReference type="PROSITE" id="PS51007">
    <property type="entry name" value="CYTC"/>
    <property type="match status" value="2"/>
</dbReference>
<keyword evidence="4 9" id="KW-0479">Metal-binding</keyword>
<dbReference type="PIRSF" id="PIRSF000005">
    <property type="entry name" value="Cytochrome_c4"/>
    <property type="match status" value="1"/>
</dbReference>
<dbReference type="SUPFAM" id="SSF46626">
    <property type="entry name" value="Cytochrome c"/>
    <property type="match status" value="2"/>
</dbReference>
<feature type="signal peptide" evidence="10">
    <location>
        <begin position="1"/>
        <end position="20"/>
    </location>
</feature>
<dbReference type="GO" id="GO:0020037">
    <property type="term" value="F:heme binding"/>
    <property type="evidence" value="ECO:0007669"/>
    <property type="project" value="InterPro"/>
</dbReference>
<keyword evidence="2" id="KW-0813">Transport</keyword>
<comment type="PTM">
    <text evidence="8">Binds 2 heme c groups covalently per subunit.</text>
</comment>
<feature type="binding site" description="covalent" evidence="8">
    <location>
        <position position="135"/>
    </location>
    <ligand>
        <name>heme c</name>
        <dbReference type="ChEBI" id="CHEBI:61717"/>
        <label>2</label>
    </ligand>
</feature>
<accession>A0A4S3KQZ1</accession>
<dbReference type="OrthoDB" id="9773456at2"/>
<dbReference type="PANTHER" id="PTHR33751:SF9">
    <property type="entry name" value="CYTOCHROME C4"/>
    <property type="match status" value="1"/>
</dbReference>
<keyword evidence="5" id="KW-0574">Periplasm</keyword>
<evidence type="ECO:0000256" key="10">
    <source>
        <dbReference type="SAM" id="SignalP"/>
    </source>
</evidence>
<dbReference type="Proteomes" id="UP000307749">
    <property type="component" value="Unassembled WGS sequence"/>
</dbReference>
<dbReference type="PANTHER" id="PTHR33751">
    <property type="entry name" value="CBB3-TYPE CYTOCHROME C OXIDASE SUBUNIT FIXP"/>
    <property type="match status" value="1"/>
</dbReference>
<dbReference type="GO" id="GO:0005506">
    <property type="term" value="F:iron ion binding"/>
    <property type="evidence" value="ECO:0007669"/>
    <property type="project" value="InterPro"/>
</dbReference>
<evidence type="ECO:0000313" key="13">
    <source>
        <dbReference type="Proteomes" id="UP000307749"/>
    </source>
</evidence>
<dbReference type="RefSeq" id="WP_081125875.1">
    <property type="nucleotide sequence ID" value="NZ_LDOS01000001.1"/>
</dbReference>
<evidence type="ECO:0000256" key="6">
    <source>
        <dbReference type="ARBA" id="ARBA00022982"/>
    </source>
</evidence>
<dbReference type="InterPro" id="IPR009056">
    <property type="entry name" value="Cyt_c-like_dom"/>
</dbReference>
<dbReference type="InterPro" id="IPR008168">
    <property type="entry name" value="Cyt_C_IC"/>
</dbReference>
<protein>
    <submittedName>
        <fullName evidence="12">Cytochrome c4</fullName>
    </submittedName>
</protein>
<comment type="subcellular location">
    <subcellularLocation>
        <location evidence="1">Periplasm</location>
    </subcellularLocation>
</comment>
<evidence type="ECO:0000256" key="9">
    <source>
        <dbReference type="PIRSR" id="PIRSR000005-2"/>
    </source>
</evidence>
<evidence type="ECO:0000259" key="11">
    <source>
        <dbReference type="PROSITE" id="PS51007"/>
    </source>
</evidence>
<dbReference type="EMBL" id="MWQO01000020">
    <property type="protein sequence ID" value="THD10878.1"/>
    <property type="molecule type" value="Genomic_DNA"/>
</dbReference>
<feature type="binding site" description="covalent" evidence="8">
    <location>
        <position position="138"/>
    </location>
    <ligand>
        <name>heme c</name>
        <dbReference type="ChEBI" id="CHEBI:61717"/>
        <label>2</label>
    </ligand>
</feature>
<evidence type="ECO:0000256" key="2">
    <source>
        <dbReference type="ARBA" id="ARBA00022448"/>
    </source>
</evidence>
<evidence type="ECO:0000256" key="1">
    <source>
        <dbReference type="ARBA" id="ARBA00004418"/>
    </source>
</evidence>
<evidence type="ECO:0000256" key="8">
    <source>
        <dbReference type="PIRSR" id="PIRSR000005-1"/>
    </source>
</evidence>
<evidence type="ECO:0000256" key="7">
    <source>
        <dbReference type="ARBA" id="ARBA00023004"/>
    </source>
</evidence>
<dbReference type="Gene3D" id="1.10.760.10">
    <property type="entry name" value="Cytochrome c-like domain"/>
    <property type="match status" value="2"/>
</dbReference>
<dbReference type="AlphaFoldDB" id="A0A4S3KQZ1"/>
<feature type="binding site" description="axial binding residue" evidence="9">
    <location>
        <position position="184"/>
    </location>
    <ligand>
        <name>heme c</name>
        <dbReference type="ChEBI" id="CHEBI:61717"/>
        <label>2</label>
    </ligand>
    <ligandPart>
        <name>Fe</name>
        <dbReference type="ChEBI" id="CHEBI:18248"/>
    </ligandPart>
</feature>
<dbReference type="InterPro" id="IPR050597">
    <property type="entry name" value="Cytochrome_c_Oxidase_Subunit"/>
</dbReference>
<keyword evidence="10" id="KW-0732">Signal</keyword>
<organism evidence="12 13">
    <name type="scientific">Metallibacterium scheffleri</name>
    <dbReference type="NCBI Taxonomy" id="993689"/>
    <lineage>
        <taxon>Bacteria</taxon>
        <taxon>Pseudomonadati</taxon>
        <taxon>Pseudomonadota</taxon>
        <taxon>Gammaproteobacteria</taxon>
        <taxon>Lysobacterales</taxon>
        <taxon>Rhodanobacteraceae</taxon>
        <taxon>Metallibacterium</taxon>
    </lineage>
</organism>
<feature type="chain" id="PRO_5020413694" evidence="10">
    <location>
        <begin position="21"/>
        <end position="231"/>
    </location>
</feature>
<dbReference type="PRINTS" id="PR00605">
    <property type="entry name" value="CYTCHROMECIC"/>
</dbReference>
<feature type="binding site" description="axial binding residue" evidence="9">
    <location>
        <position position="82"/>
    </location>
    <ligand>
        <name>heme c</name>
        <dbReference type="ChEBI" id="CHEBI:61717"/>
        <label>1</label>
    </ligand>
    <ligandPart>
        <name>Fe</name>
        <dbReference type="ChEBI" id="CHEBI:18248"/>
    </ligandPart>
</feature>